<dbReference type="InterPro" id="IPR002181">
    <property type="entry name" value="Fibrinogen_a/b/g_C_dom"/>
</dbReference>
<dbReference type="OrthoDB" id="6145874at2759"/>
<evidence type="ECO:0000313" key="3">
    <source>
        <dbReference type="Proteomes" id="UP000504633"/>
    </source>
</evidence>
<dbReference type="CDD" id="cd00087">
    <property type="entry name" value="FReD"/>
    <property type="match status" value="1"/>
</dbReference>
<dbReference type="PROSITE" id="PS51406">
    <property type="entry name" value="FIBRINOGEN_C_2"/>
    <property type="match status" value="1"/>
</dbReference>
<reference evidence="4" key="1">
    <citation type="submission" date="2025-08" db="UniProtKB">
        <authorList>
            <consortium name="RefSeq"/>
        </authorList>
    </citation>
    <scope>IDENTIFICATION</scope>
    <source>
        <strain evidence="4">15085-1641.00</strain>
        <tissue evidence="4">Whole body</tissue>
    </source>
</reference>
<dbReference type="SUPFAM" id="SSF56496">
    <property type="entry name" value="Fibrinogen C-terminal domain-like"/>
    <property type="match status" value="1"/>
</dbReference>
<dbReference type="InterPro" id="IPR050373">
    <property type="entry name" value="Fibrinogen_C-term_domain"/>
</dbReference>
<gene>
    <name evidence="4" type="primary">LOC111596089</name>
</gene>
<dbReference type="GeneID" id="111596089"/>
<evidence type="ECO:0000256" key="1">
    <source>
        <dbReference type="SAM" id="SignalP"/>
    </source>
</evidence>
<feature type="signal peptide" evidence="1">
    <location>
        <begin position="1"/>
        <end position="21"/>
    </location>
</feature>
<name>A0A6J1LQH0_DROHY</name>
<dbReference type="Gene3D" id="3.90.215.10">
    <property type="entry name" value="Gamma Fibrinogen, chain A, domain 1"/>
    <property type="match status" value="1"/>
</dbReference>
<dbReference type="Pfam" id="PF00147">
    <property type="entry name" value="Fibrinogen_C"/>
    <property type="match status" value="1"/>
</dbReference>
<proteinExistence type="predicted"/>
<evidence type="ECO:0000259" key="2">
    <source>
        <dbReference type="PROSITE" id="PS51406"/>
    </source>
</evidence>
<dbReference type="InterPro" id="IPR036056">
    <property type="entry name" value="Fibrinogen-like_C"/>
</dbReference>
<accession>A0A6J1LQH0</accession>
<dbReference type="Proteomes" id="UP000504633">
    <property type="component" value="Unplaced"/>
</dbReference>
<dbReference type="InterPro" id="IPR014716">
    <property type="entry name" value="Fibrinogen_a/b/g_C_1"/>
</dbReference>
<protein>
    <submittedName>
        <fullName evidence="4">Ficolin-1-like</fullName>
    </submittedName>
</protein>
<evidence type="ECO:0000313" key="4">
    <source>
        <dbReference type="RefSeq" id="XP_023165917.2"/>
    </source>
</evidence>
<keyword evidence="1" id="KW-0732">Signal</keyword>
<dbReference type="AlphaFoldDB" id="A0A6J1LQH0"/>
<keyword evidence="3" id="KW-1185">Reference proteome</keyword>
<sequence length="278" mass="31579">MFVHSTCVAILIILCSLRCDCSQIYGLNETKALIEIKAQLAELRLEEEKQGNQLEEILWRLNPLNIGTYKRSCLEAAPASSGIFMIRIPGYSNQPFKVVCEETDHGSGWTVILRRQDGSVDFYRNWNDYKNGFGNLNGEFFLGFDKIHALTADQSQQLLVLLEDGDGQKRYEKYDRFAVGDELESYALHTLGKAEGSAGDSLRKHLGLRFSTYDKSNGVDPRNCAVLYTGAWWYQRCHESHLTGKYGDNTSGKGINWFSFRGHLHSLKYAVMMVRPIK</sequence>
<dbReference type="GO" id="GO:0005615">
    <property type="term" value="C:extracellular space"/>
    <property type="evidence" value="ECO:0007669"/>
    <property type="project" value="TreeGrafter"/>
</dbReference>
<dbReference type="KEGG" id="dhe:111596089"/>
<organism evidence="3 4">
    <name type="scientific">Drosophila hydei</name>
    <name type="common">Fruit fly</name>
    <dbReference type="NCBI Taxonomy" id="7224"/>
    <lineage>
        <taxon>Eukaryota</taxon>
        <taxon>Metazoa</taxon>
        <taxon>Ecdysozoa</taxon>
        <taxon>Arthropoda</taxon>
        <taxon>Hexapoda</taxon>
        <taxon>Insecta</taxon>
        <taxon>Pterygota</taxon>
        <taxon>Neoptera</taxon>
        <taxon>Endopterygota</taxon>
        <taxon>Diptera</taxon>
        <taxon>Brachycera</taxon>
        <taxon>Muscomorpha</taxon>
        <taxon>Ephydroidea</taxon>
        <taxon>Drosophilidae</taxon>
        <taxon>Drosophila</taxon>
    </lineage>
</organism>
<dbReference type="RefSeq" id="XP_023165917.2">
    <property type="nucleotide sequence ID" value="XM_023310149.2"/>
</dbReference>
<dbReference type="OMA" id="ANECENY"/>
<dbReference type="SMART" id="SM00186">
    <property type="entry name" value="FBG"/>
    <property type="match status" value="1"/>
</dbReference>
<feature type="chain" id="PRO_5026921715" evidence="1">
    <location>
        <begin position="22"/>
        <end position="278"/>
    </location>
</feature>
<feature type="domain" description="Fibrinogen C-terminal" evidence="2">
    <location>
        <begin position="64"/>
        <end position="278"/>
    </location>
</feature>
<dbReference type="PANTHER" id="PTHR19143">
    <property type="entry name" value="FIBRINOGEN/TENASCIN/ANGIOPOEITIN"/>
    <property type="match status" value="1"/>
</dbReference>